<dbReference type="PATRIC" id="fig|595434.4.peg.1829"/>
<organism evidence="1 2">
    <name type="scientific">Rhodopirellula islandica</name>
    <dbReference type="NCBI Taxonomy" id="595434"/>
    <lineage>
        <taxon>Bacteria</taxon>
        <taxon>Pseudomonadati</taxon>
        <taxon>Planctomycetota</taxon>
        <taxon>Planctomycetia</taxon>
        <taxon>Pirellulales</taxon>
        <taxon>Pirellulaceae</taxon>
        <taxon>Rhodopirellula</taxon>
    </lineage>
</organism>
<dbReference type="RefSeq" id="WP_047813696.1">
    <property type="nucleotide sequence ID" value="NZ_LECT01000016.1"/>
</dbReference>
<dbReference type="OrthoDB" id="249888at2"/>
<dbReference type="SUPFAM" id="SSF52402">
    <property type="entry name" value="Adenine nucleotide alpha hydrolases-like"/>
    <property type="match status" value="1"/>
</dbReference>
<accession>A0A0J1BHP7</accession>
<evidence type="ECO:0008006" key="3">
    <source>
        <dbReference type="Google" id="ProtNLM"/>
    </source>
</evidence>
<protein>
    <recommendedName>
        <fullName evidence="3">Universal stress protein</fullName>
    </recommendedName>
</protein>
<reference evidence="1" key="1">
    <citation type="submission" date="2015-05" db="EMBL/GenBank/DDBJ databases">
        <title>Permanent draft genome of Rhodopirellula islandicus K833.</title>
        <authorList>
            <person name="Kizina J."/>
            <person name="Richter M."/>
            <person name="Glockner F.O."/>
            <person name="Harder J."/>
        </authorList>
    </citation>
    <scope>NUCLEOTIDE SEQUENCE [LARGE SCALE GENOMIC DNA]</scope>
    <source>
        <strain evidence="1">K833</strain>
    </source>
</reference>
<dbReference type="Gene3D" id="3.40.50.12370">
    <property type="match status" value="1"/>
</dbReference>
<keyword evidence="2" id="KW-1185">Reference proteome</keyword>
<gene>
    <name evidence="1" type="ORF">RISK_001908</name>
</gene>
<dbReference type="Proteomes" id="UP000036367">
    <property type="component" value="Unassembled WGS sequence"/>
</dbReference>
<comment type="caution">
    <text evidence="1">The sequence shown here is derived from an EMBL/GenBank/DDBJ whole genome shotgun (WGS) entry which is preliminary data.</text>
</comment>
<proteinExistence type="predicted"/>
<evidence type="ECO:0000313" key="1">
    <source>
        <dbReference type="EMBL" id="KLU06057.1"/>
    </source>
</evidence>
<name>A0A0J1BHP7_RHOIS</name>
<dbReference type="EMBL" id="LECT01000016">
    <property type="protein sequence ID" value="KLU06057.1"/>
    <property type="molecule type" value="Genomic_DNA"/>
</dbReference>
<dbReference type="AlphaFoldDB" id="A0A0J1BHP7"/>
<sequence length="315" mass="34399">MDQSPDLDRDVDDAMRMFERAKVGSATPLTPIRPARVILVLDGSPQDATSIETAKTLRDEFNTETLVLDARDGAEATDVATEDAIQAARQMSGGRAIARGEGEAFEVILQALRTHDVNMVIVPCPFGRSFERVGTDSVGTVMDVLLSRCPVPILVTRRADQVFQTCRKRVLLMAGSECDVESRAAAWAFGLAAPGAEVSLNLVVEKEHFENVRSILEAIRPGETFDVDKLSDALAQSHTQLHAAMNATAREMKMNYALVPQAGELAPPHPLSDSTQQLLVMPLEVDDRFIQGFVNDRLRRSPHPLLIVPGHVIAE</sequence>
<dbReference type="STRING" id="595434.RISK_001908"/>
<evidence type="ECO:0000313" key="2">
    <source>
        <dbReference type="Proteomes" id="UP000036367"/>
    </source>
</evidence>